<dbReference type="InterPro" id="IPR012334">
    <property type="entry name" value="Pectin_lyas_fold"/>
</dbReference>
<evidence type="ECO:0000256" key="11">
    <source>
        <dbReference type="ARBA" id="ARBA00034074"/>
    </source>
</evidence>
<keyword evidence="8" id="KW-1015">Disulfide bond</keyword>
<dbReference type="GO" id="GO:0071555">
    <property type="term" value="P:cell wall organization"/>
    <property type="evidence" value="ECO:0007669"/>
    <property type="project" value="UniProtKB-KW"/>
</dbReference>
<accession>A0AAN6NPA8</accession>
<evidence type="ECO:0000256" key="1">
    <source>
        <dbReference type="ARBA" id="ARBA00004613"/>
    </source>
</evidence>
<comment type="catalytic activity">
    <reaction evidence="11">
        <text>(1,4-alpha-D-galacturonosyl)n+m + H2O = (1,4-alpha-D-galacturonosyl)n + (1,4-alpha-D-galacturonosyl)m.</text>
        <dbReference type="EC" id="3.2.1.15"/>
    </reaction>
</comment>
<dbReference type="EC" id="3.2.1.15" evidence="3"/>
<reference evidence="13" key="1">
    <citation type="journal article" date="2023" name="Mol. Phylogenet. Evol.">
        <title>Genome-scale phylogeny and comparative genomics of the fungal order Sordariales.</title>
        <authorList>
            <person name="Hensen N."/>
            <person name="Bonometti L."/>
            <person name="Westerberg I."/>
            <person name="Brannstrom I.O."/>
            <person name="Guillou S."/>
            <person name="Cros-Aarteil S."/>
            <person name="Calhoun S."/>
            <person name="Haridas S."/>
            <person name="Kuo A."/>
            <person name="Mondo S."/>
            <person name="Pangilinan J."/>
            <person name="Riley R."/>
            <person name="LaButti K."/>
            <person name="Andreopoulos B."/>
            <person name="Lipzen A."/>
            <person name="Chen C."/>
            <person name="Yan M."/>
            <person name="Daum C."/>
            <person name="Ng V."/>
            <person name="Clum A."/>
            <person name="Steindorff A."/>
            <person name="Ohm R.A."/>
            <person name="Martin F."/>
            <person name="Silar P."/>
            <person name="Natvig D.O."/>
            <person name="Lalanne C."/>
            <person name="Gautier V."/>
            <person name="Ament-Velasquez S.L."/>
            <person name="Kruys A."/>
            <person name="Hutchinson M.I."/>
            <person name="Powell A.J."/>
            <person name="Barry K."/>
            <person name="Miller A.N."/>
            <person name="Grigoriev I.V."/>
            <person name="Debuchy R."/>
            <person name="Gladieux P."/>
            <person name="Hiltunen Thoren M."/>
            <person name="Johannesson H."/>
        </authorList>
    </citation>
    <scope>NUCLEOTIDE SEQUENCE</scope>
    <source>
        <strain evidence="13">CBS 626.80</strain>
    </source>
</reference>
<evidence type="ECO:0000256" key="8">
    <source>
        <dbReference type="ARBA" id="ARBA00023157"/>
    </source>
</evidence>
<dbReference type="PANTHER" id="PTHR31884">
    <property type="entry name" value="POLYGALACTURONASE"/>
    <property type="match status" value="1"/>
</dbReference>
<dbReference type="Gene3D" id="2.160.20.10">
    <property type="entry name" value="Single-stranded right-handed beta-helix, Pectin lyase-like"/>
    <property type="match status" value="2"/>
</dbReference>
<dbReference type="SMART" id="SM00710">
    <property type="entry name" value="PbH1"/>
    <property type="match status" value="4"/>
</dbReference>
<dbReference type="PANTHER" id="PTHR31884:SF1">
    <property type="entry name" value="POLYGALACTURONASE"/>
    <property type="match status" value="1"/>
</dbReference>
<evidence type="ECO:0000256" key="12">
    <source>
        <dbReference type="RuleBase" id="RU361169"/>
    </source>
</evidence>
<name>A0AAN6NPA8_9PEZI</name>
<reference evidence="13" key="2">
    <citation type="submission" date="2023-06" db="EMBL/GenBank/DDBJ databases">
        <authorList>
            <consortium name="Lawrence Berkeley National Laboratory"/>
            <person name="Mondo S.J."/>
            <person name="Hensen N."/>
            <person name="Bonometti L."/>
            <person name="Westerberg I."/>
            <person name="Brannstrom I.O."/>
            <person name="Guillou S."/>
            <person name="Cros-Aarteil S."/>
            <person name="Calhoun S."/>
            <person name="Haridas S."/>
            <person name="Kuo A."/>
            <person name="Pangilinan J."/>
            <person name="Riley R."/>
            <person name="Labutti K."/>
            <person name="Andreopoulos B."/>
            <person name="Lipzen A."/>
            <person name="Chen C."/>
            <person name="Yanf M."/>
            <person name="Daum C."/>
            <person name="Ng V."/>
            <person name="Clum A."/>
            <person name="Steindorff A."/>
            <person name="Ohm R."/>
            <person name="Martin F."/>
            <person name="Silar P."/>
            <person name="Natvig D."/>
            <person name="Lalanne C."/>
            <person name="Gautier V."/>
            <person name="Ament-Velasquez S.L."/>
            <person name="Kruys A."/>
            <person name="Hutchinson M.I."/>
            <person name="Powell A.J."/>
            <person name="Barry K."/>
            <person name="Miller A.N."/>
            <person name="Grigoriev I.V."/>
            <person name="Debuchy R."/>
            <person name="Gladieux P."/>
            <person name="Thoren M.H."/>
            <person name="Johannesson H."/>
        </authorList>
    </citation>
    <scope>NUCLEOTIDE SEQUENCE</scope>
    <source>
        <strain evidence="13">CBS 626.80</strain>
    </source>
</reference>
<dbReference type="SUPFAM" id="SSF51126">
    <property type="entry name" value="Pectin lyase-like"/>
    <property type="match status" value="1"/>
</dbReference>
<dbReference type="Proteomes" id="UP001303222">
    <property type="component" value="Unassembled WGS sequence"/>
</dbReference>
<organism evidence="13 14">
    <name type="scientific">Pseudoneurospora amorphoporcata</name>
    <dbReference type="NCBI Taxonomy" id="241081"/>
    <lineage>
        <taxon>Eukaryota</taxon>
        <taxon>Fungi</taxon>
        <taxon>Dikarya</taxon>
        <taxon>Ascomycota</taxon>
        <taxon>Pezizomycotina</taxon>
        <taxon>Sordariomycetes</taxon>
        <taxon>Sordariomycetidae</taxon>
        <taxon>Sordariales</taxon>
        <taxon>Sordariaceae</taxon>
        <taxon>Pseudoneurospora</taxon>
    </lineage>
</organism>
<evidence type="ECO:0000256" key="10">
    <source>
        <dbReference type="ARBA" id="ARBA00023316"/>
    </source>
</evidence>
<comment type="caution">
    <text evidence="13">The sequence shown here is derived from an EMBL/GenBank/DDBJ whole genome shotgun (WGS) entry which is preliminary data.</text>
</comment>
<dbReference type="InterPro" id="IPR006626">
    <property type="entry name" value="PbH1"/>
</dbReference>
<dbReference type="GO" id="GO:0005576">
    <property type="term" value="C:extracellular region"/>
    <property type="evidence" value="ECO:0007669"/>
    <property type="project" value="UniProtKB-SubCell"/>
</dbReference>
<proteinExistence type="inferred from homology"/>
<sequence length="349" mass="36850">MIVFVSVFFGCAIAASISPPYGNQTAPCIFTGSSGFDLLTKRNTSCRDLILSDLLVPGGVTLNLDKLKPGSTVTFVGKTAFPFLPTGFSGPLLSVSSSSNLTIRGLPSSLLHGSGELYWDGLGQNGPIPKPKFFQVHKLVDSVIEGITIVNAPVHVFSINGCKNLTLKGVTIDNKAGDATQKEWDEGKGGRNTDAFDNIIFRKGLYSGGHGLSIGSVGGRSDNTVQNVLFENSVIADSENGARIKTKHSTTGLVPNVTYRNVMLQNITKYGIVVDQSCSPPTKNAPPTNGVSITGFTLVNVTGTVLPTGTNIFVNCGDGSCKQWEWKGVDVKGGKKSSTCLRIPSGSWC</sequence>
<comment type="similarity">
    <text evidence="2 12">Belongs to the glycosyl hydrolase 28 family.</text>
</comment>
<dbReference type="GO" id="GO:0045490">
    <property type="term" value="P:pectin catabolic process"/>
    <property type="evidence" value="ECO:0007669"/>
    <property type="project" value="TreeGrafter"/>
</dbReference>
<evidence type="ECO:0000256" key="3">
    <source>
        <dbReference type="ARBA" id="ARBA00012736"/>
    </source>
</evidence>
<evidence type="ECO:0000256" key="5">
    <source>
        <dbReference type="ARBA" id="ARBA00022729"/>
    </source>
</evidence>
<evidence type="ECO:0000256" key="2">
    <source>
        <dbReference type="ARBA" id="ARBA00008834"/>
    </source>
</evidence>
<keyword evidence="4" id="KW-0964">Secreted</keyword>
<comment type="subcellular location">
    <subcellularLocation>
        <location evidence="1">Secreted</location>
    </subcellularLocation>
</comment>
<dbReference type="Pfam" id="PF00295">
    <property type="entry name" value="Glyco_hydro_28"/>
    <property type="match status" value="2"/>
</dbReference>
<keyword evidence="7 12" id="KW-0378">Hydrolase</keyword>
<keyword evidence="9 12" id="KW-0326">Glycosidase</keyword>
<evidence type="ECO:0000256" key="4">
    <source>
        <dbReference type="ARBA" id="ARBA00022525"/>
    </source>
</evidence>
<evidence type="ECO:0000256" key="7">
    <source>
        <dbReference type="ARBA" id="ARBA00022801"/>
    </source>
</evidence>
<protein>
    <recommendedName>
        <fullName evidence="3">endo-polygalacturonase</fullName>
        <ecNumber evidence="3">3.2.1.15</ecNumber>
    </recommendedName>
</protein>
<gene>
    <name evidence="13" type="ORF">QBC32DRAFT_328642</name>
</gene>
<dbReference type="InterPro" id="IPR011050">
    <property type="entry name" value="Pectin_lyase_fold/virulence"/>
</dbReference>
<dbReference type="GO" id="GO:0016829">
    <property type="term" value="F:lyase activity"/>
    <property type="evidence" value="ECO:0007669"/>
    <property type="project" value="UniProtKB-KW"/>
</dbReference>
<evidence type="ECO:0000313" key="14">
    <source>
        <dbReference type="Proteomes" id="UP001303222"/>
    </source>
</evidence>
<dbReference type="EMBL" id="MU859369">
    <property type="protein sequence ID" value="KAK3947337.1"/>
    <property type="molecule type" value="Genomic_DNA"/>
</dbReference>
<dbReference type="AlphaFoldDB" id="A0AAN6NPA8"/>
<keyword evidence="13" id="KW-0456">Lyase</keyword>
<dbReference type="GO" id="GO:0004650">
    <property type="term" value="F:polygalacturonase activity"/>
    <property type="evidence" value="ECO:0007669"/>
    <property type="project" value="UniProtKB-EC"/>
</dbReference>
<keyword evidence="5" id="KW-0732">Signal</keyword>
<keyword evidence="10" id="KW-0961">Cell wall biogenesis/degradation</keyword>
<evidence type="ECO:0000313" key="13">
    <source>
        <dbReference type="EMBL" id="KAK3947337.1"/>
    </source>
</evidence>
<dbReference type="InterPro" id="IPR050434">
    <property type="entry name" value="Glycosyl_hydrlase_28"/>
</dbReference>
<dbReference type="InterPro" id="IPR000743">
    <property type="entry name" value="Glyco_hydro_28"/>
</dbReference>
<evidence type="ECO:0000256" key="6">
    <source>
        <dbReference type="ARBA" id="ARBA00022737"/>
    </source>
</evidence>
<evidence type="ECO:0000256" key="9">
    <source>
        <dbReference type="ARBA" id="ARBA00023295"/>
    </source>
</evidence>
<keyword evidence="6" id="KW-0677">Repeat</keyword>
<keyword evidence="14" id="KW-1185">Reference proteome</keyword>